<keyword evidence="3" id="KW-1185">Reference proteome</keyword>
<dbReference type="EMBL" id="BTRK01000006">
    <property type="protein sequence ID" value="GMR62081.1"/>
    <property type="molecule type" value="Genomic_DNA"/>
</dbReference>
<proteinExistence type="predicted"/>
<dbReference type="Gene3D" id="1.10.390.10">
    <property type="entry name" value="Neutral Protease Domain 2"/>
    <property type="match status" value="1"/>
</dbReference>
<dbReference type="GO" id="GO:0043171">
    <property type="term" value="P:peptide catabolic process"/>
    <property type="evidence" value="ECO:0007669"/>
    <property type="project" value="TreeGrafter"/>
</dbReference>
<dbReference type="PANTHER" id="PTHR11533">
    <property type="entry name" value="PROTEASE M1 ZINC METALLOPROTEASE"/>
    <property type="match status" value="1"/>
</dbReference>
<reference evidence="3" key="1">
    <citation type="submission" date="2022-10" db="EMBL/GenBank/DDBJ databases">
        <title>Genome assembly of Pristionchus species.</title>
        <authorList>
            <person name="Yoshida K."/>
            <person name="Sommer R.J."/>
        </authorList>
    </citation>
    <scope>NUCLEOTIDE SEQUENCE [LARGE SCALE GENOMIC DNA]</scope>
    <source>
        <strain evidence="3">RS5460</strain>
    </source>
</reference>
<feature type="non-terminal residue" evidence="2">
    <location>
        <position position="131"/>
    </location>
</feature>
<dbReference type="GO" id="GO:0042277">
    <property type="term" value="F:peptide binding"/>
    <property type="evidence" value="ECO:0007669"/>
    <property type="project" value="TreeGrafter"/>
</dbReference>
<dbReference type="SUPFAM" id="SSF55486">
    <property type="entry name" value="Metalloproteases ('zincins'), catalytic domain"/>
    <property type="match status" value="1"/>
</dbReference>
<dbReference type="GO" id="GO:0006508">
    <property type="term" value="P:proteolysis"/>
    <property type="evidence" value="ECO:0007669"/>
    <property type="project" value="TreeGrafter"/>
</dbReference>
<organism evidence="2 3">
    <name type="scientific">Pristionchus mayeri</name>
    <dbReference type="NCBI Taxonomy" id="1317129"/>
    <lineage>
        <taxon>Eukaryota</taxon>
        <taxon>Metazoa</taxon>
        <taxon>Ecdysozoa</taxon>
        <taxon>Nematoda</taxon>
        <taxon>Chromadorea</taxon>
        <taxon>Rhabditida</taxon>
        <taxon>Rhabditina</taxon>
        <taxon>Diplogasteromorpha</taxon>
        <taxon>Diplogasteroidea</taxon>
        <taxon>Neodiplogasteridae</taxon>
        <taxon>Pristionchus</taxon>
    </lineage>
</organism>
<dbReference type="InterPro" id="IPR050344">
    <property type="entry name" value="Peptidase_M1_aminopeptidases"/>
</dbReference>
<feature type="domain" description="Peptidase M1 membrane alanine aminopeptidase" evidence="1">
    <location>
        <begin position="2"/>
        <end position="61"/>
    </location>
</feature>
<dbReference type="InterPro" id="IPR027268">
    <property type="entry name" value="Peptidase_M4/M1_CTD_sf"/>
</dbReference>
<feature type="non-terminal residue" evidence="2">
    <location>
        <position position="1"/>
    </location>
</feature>
<dbReference type="InterPro" id="IPR014782">
    <property type="entry name" value="Peptidase_M1_dom"/>
</dbReference>
<gene>
    <name evidence="2" type="ORF">PMAYCL1PPCAC_32276</name>
</gene>
<dbReference type="GO" id="GO:0070006">
    <property type="term" value="F:metalloaminopeptidase activity"/>
    <property type="evidence" value="ECO:0007669"/>
    <property type="project" value="TreeGrafter"/>
</dbReference>
<dbReference type="Proteomes" id="UP001328107">
    <property type="component" value="Unassembled WGS sequence"/>
</dbReference>
<evidence type="ECO:0000313" key="2">
    <source>
        <dbReference type="EMBL" id="GMR62081.1"/>
    </source>
</evidence>
<dbReference type="GO" id="GO:0016020">
    <property type="term" value="C:membrane"/>
    <property type="evidence" value="ECO:0007669"/>
    <property type="project" value="TreeGrafter"/>
</dbReference>
<dbReference type="GO" id="GO:0005615">
    <property type="term" value="C:extracellular space"/>
    <property type="evidence" value="ECO:0007669"/>
    <property type="project" value="TreeGrafter"/>
</dbReference>
<protein>
    <recommendedName>
        <fullName evidence="1">Peptidase M1 membrane alanine aminopeptidase domain-containing protein</fullName>
    </recommendedName>
</protein>
<dbReference type="Pfam" id="PF01433">
    <property type="entry name" value="Peptidase_M1"/>
    <property type="match status" value="1"/>
</dbReference>
<dbReference type="AlphaFoldDB" id="A0AAN5DFL2"/>
<accession>A0AAN5DFL2</accession>
<evidence type="ECO:0000313" key="3">
    <source>
        <dbReference type="Proteomes" id="UP001328107"/>
    </source>
</evidence>
<comment type="caution">
    <text evidence="2">The sequence shown here is derived from an EMBL/GenBank/DDBJ whole genome shotgun (WGS) entry which is preliminary data.</text>
</comment>
<dbReference type="GO" id="GO:0005737">
    <property type="term" value="C:cytoplasm"/>
    <property type="evidence" value="ECO:0007669"/>
    <property type="project" value="TreeGrafter"/>
</dbReference>
<sequence>SGAHFLRMIRKFVGKDVFDRAINKYLLDNSYGNGDTEKIIHCLLETYEGDRAQLEKILREWIYQPGVAMLFLESKHDKGRGHRIEIRQKRFHSSGFDDRLKDEKTRFTIPLFCTIDGEDRTILLKSEGFSS</sequence>
<name>A0AAN5DFL2_9BILA</name>
<dbReference type="PANTHER" id="PTHR11533:SF299">
    <property type="entry name" value="AMINOPEPTIDASE"/>
    <property type="match status" value="1"/>
</dbReference>
<dbReference type="GO" id="GO:0008270">
    <property type="term" value="F:zinc ion binding"/>
    <property type="evidence" value="ECO:0007669"/>
    <property type="project" value="InterPro"/>
</dbReference>
<evidence type="ECO:0000259" key="1">
    <source>
        <dbReference type="Pfam" id="PF01433"/>
    </source>
</evidence>